<dbReference type="Pfam" id="PF01029">
    <property type="entry name" value="NusB"/>
    <property type="match status" value="1"/>
</dbReference>
<dbReference type="Proteomes" id="UP000604083">
    <property type="component" value="Unassembled WGS sequence"/>
</dbReference>
<dbReference type="EMBL" id="JAENIO010000017">
    <property type="protein sequence ID" value="MBK1834073.1"/>
    <property type="molecule type" value="Genomic_DNA"/>
</dbReference>
<evidence type="ECO:0000259" key="6">
    <source>
        <dbReference type="Pfam" id="PF01029"/>
    </source>
</evidence>
<evidence type="ECO:0000313" key="8">
    <source>
        <dbReference type="Proteomes" id="UP000604083"/>
    </source>
</evidence>
<evidence type="ECO:0000256" key="3">
    <source>
        <dbReference type="ARBA" id="ARBA00022884"/>
    </source>
</evidence>
<evidence type="ECO:0000256" key="1">
    <source>
        <dbReference type="ARBA" id="ARBA00005952"/>
    </source>
</evidence>
<comment type="similarity">
    <text evidence="1">Belongs to the NusB family.</text>
</comment>
<dbReference type="GO" id="GO:0005829">
    <property type="term" value="C:cytosol"/>
    <property type="evidence" value="ECO:0007669"/>
    <property type="project" value="TreeGrafter"/>
</dbReference>
<sequence length="296" mass="32854">MKNTSPSPSTARRQIREAVVQLLHADRPSPDGEEAALAGDPWPLILAPFEGKVIRARARVVLHLQQNRAGRLQPVWKQRVQAPPLLESFLDDRSANRGFRQLLAAEQKLPDCFDLLRRQLKSEKEPETIAENLEDIRATNEESRHNGQALITALGPVDACPELLRPLAKALPPLVKSASLLHTLFTENLPDIPETKTLRECIKTREEIKGAAQARHQLVLANLAETDKLITAQLENFSFQRLAQVDRAVLRLAVTEIQHCPEIPAAVSINEAVELARRYSGTDSASFVNGVLGKLQ</sequence>
<keyword evidence="8" id="KW-1185">Reference proteome</keyword>
<dbReference type="Gene3D" id="1.10.940.10">
    <property type="entry name" value="NusB-like"/>
    <property type="match status" value="1"/>
</dbReference>
<dbReference type="GO" id="GO:0006353">
    <property type="term" value="P:DNA-templated transcription termination"/>
    <property type="evidence" value="ECO:0007669"/>
    <property type="project" value="InterPro"/>
</dbReference>
<keyword evidence="4" id="KW-0805">Transcription regulation</keyword>
<dbReference type="SUPFAM" id="SSF48013">
    <property type="entry name" value="NusB-like"/>
    <property type="match status" value="1"/>
</dbReference>
<keyword evidence="5" id="KW-0804">Transcription</keyword>
<dbReference type="RefSeq" id="WP_200391507.1">
    <property type="nucleotide sequence ID" value="NZ_JAENIO010000017.1"/>
</dbReference>
<dbReference type="AlphaFoldDB" id="A0A934RRE5"/>
<comment type="caution">
    <text evidence="7">The sequence shown here is derived from an EMBL/GenBank/DDBJ whole genome shotgun (WGS) entry which is preliminary data.</text>
</comment>
<organism evidence="7 8">
    <name type="scientific">Roseibacillus ishigakijimensis</name>
    <dbReference type="NCBI Taxonomy" id="454146"/>
    <lineage>
        <taxon>Bacteria</taxon>
        <taxon>Pseudomonadati</taxon>
        <taxon>Verrucomicrobiota</taxon>
        <taxon>Verrucomicrobiia</taxon>
        <taxon>Verrucomicrobiales</taxon>
        <taxon>Verrucomicrobiaceae</taxon>
        <taxon>Roseibacillus</taxon>
    </lineage>
</organism>
<evidence type="ECO:0000256" key="5">
    <source>
        <dbReference type="ARBA" id="ARBA00023163"/>
    </source>
</evidence>
<accession>A0A934RRE5</accession>
<gene>
    <name evidence="7" type="primary">nusB</name>
    <name evidence="7" type="ORF">JIN78_08375</name>
</gene>
<keyword evidence="2" id="KW-0889">Transcription antitermination</keyword>
<dbReference type="PANTHER" id="PTHR11078">
    <property type="entry name" value="N UTILIZATION SUBSTANCE PROTEIN B-RELATED"/>
    <property type="match status" value="1"/>
</dbReference>
<name>A0A934RRE5_9BACT</name>
<evidence type="ECO:0000313" key="7">
    <source>
        <dbReference type="EMBL" id="MBK1834073.1"/>
    </source>
</evidence>
<feature type="domain" description="NusB/RsmB/TIM44" evidence="6">
    <location>
        <begin position="203"/>
        <end position="295"/>
    </location>
</feature>
<protein>
    <submittedName>
        <fullName evidence="7">Transcription antitermination factor NusB</fullName>
    </submittedName>
</protein>
<evidence type="ECO:0000256" key="4">
    <source>
        <dbReference type="ARBA" id="ARBA00023015"/>
    </source>
</evidence>
<dbReference type="InterPro" id="IPR011605">
    <property type="entry name" value="NusB_fam"/>
</dbReference>
<keyword evidence="3" id="KW-0694">RNA-binding</keyword>
<dbReference type="GO" id="GO:0003723">
    <property type="term" value="F:RNA binding"/>
    <property type="evidence" value="ECO:0007669"/>
    <property type="project" value="UniProtKB-KW"/>
</dbReference>
<reference evidence="7" key="1">
    <citation type="submission" date="2021-01" db="EMBL/GenBank/DDBJ databases">
        <title>Modified the classification status of verrucomicrobia.</title>
        <authorList>
            <person name="Feng X."/>
        </authorList>
    </citation>
    <scope>NUCLEOTIDE SEQUENCE</scope>
    <source>
        <strain evidence="7">KCTC 12986</strain>
    </source>
</reference>
<dbReference type="InterPro" id="IPR035926">
    <property type="entry name" value="NusB-like_sf"/>
</dbReference>
<dbReference type="NCBIfam" id="TIGR01951">
    <property type="entry name" value="nusB"/>
    <property type="match status" value="1"/>
</dbReference>
<dbReference type="InterPro" id="IPR006027">
    <property type="entry name" value="NusB_RsmB_TIM44"/>
</dbReference>
<dbReference type="GO" id="GO:0031564">
    <property type="term" value="P:transcription antitermination"/>
    <property type="evidence" value="ECO:0007669"/>
    <property type="project" value="UniProtKB-KW"/>
</dbReference>
<proteinExistence type="inferred from homology"/>
<evidence type="ECO:0000256" key="2">
    <source>
        <dbReference type="ARBA" id="ARBA00022814"/>
    </source>
</evidence>
<dbReference type="PANTHER" id="PTHR11078:SF3">
    <property type="entry name" value="ANTITERMINATION NUSB DOMAIN-CONTAINING PROTEIN"/>
    <property type="match status" value="1"/>
</dbReference>